<feature type="chain" id="PRO_5008092148" description="VCBS repeat-containing protein" evidence="1">
    <location>
        <begin position="20"/>
        <end position="157"/>
    </location>
</feature>
<sequence>MRTPLAALILMLLATPSLADEVPPPAAQIPMMPISAAQPWEVESALKTYWKDHYLAGGEHGFGLDKVRAGRFDLNGDGKAELILMVDDPAWEAEHGRPFLVANWTRKGWNAIGWSWGDDETLFATTEIIGGWRTIDTGTQLLRWDGRVYQRVEKPTN</sequence>
<evidence type="ECO:0000313" key="3">
    <source>
        <dbReference type="Proteomes" id="UP000078543"/>
    </source>
</evidence>
<proteinExistence type="predicted"/>
<dbReference type="AlphaFoldDB" id="A0A178MQ97"/>
<keyword evidence="3" id="KW-1185">Reference proteome</keyword>
<accession>A0A178MQ97</accession>
<organism evidence="2 3">
    <name type="scientific">Magnetospirillum moscoviense</name>
    <dbReference type="NCBI Taxonomy" id="1437059"/>
    <lineage>
        <taxon>Bacteria</taxon>
        <taxon>Pseudomonadati</taxon>
        <taxon>Pseudomonadota</taxon>
        <taxon>Alphaproteobacteria</taxon>
        <taxon>Rhodospirillales</taxon>
        <taxon>Rhodospirillaceae</taxon>
        <taxon>Magnetospirillum</taxon>
    </lineage>
</organism>
<keyword evidence="1" id="KW-0732">Signal</keyword>
<dbReference type="EMBL" id="LWQU01000135">
    <property type="protein sequence ID" value="OAN50791.1"/>
    <property type="molecule type" value="Genomic_DNA"/>
</dbReference>
<gene>
    <name evidence="2" type="ORF">A6A05_11770</name>
</gene>
<dbReference type="RefSeq" id="WP_068499985.1">
    <property type="nucleotide sequence ID" value="NZ_LWQU01000135.1"/>
</dbReference>
<evidence type="ECO:0000256" key="1">
    <source>
        <dbReference type="SAM" id="SignalP"/>
    </source>
</evidence>
<feature type="signal peptide" evidence="1">
    <location>
        <begin position="1"/>
        <end position="19"/>
    </location>
</feature>
<comment type="caution">
    <text evidence="2">The sequence shown here is derived from an EMBL/GenBank/DDBJ whole genome shotgun (WGS) entry which is preliminary data.</text>
</comment>
<dbReference type="STRING" id="1437059.A6A05_11770"/>
<evidence type="ECO:0008006" key="4">
    <source>
        <dbReference type="Google" id="ProtNLM"/>
    </source>
</evidence>
<protein>
    <recommendedName>
        <fullName evidence="4">VCBS repeat-containing protein</fullName>
    </recommendedName>
</protein>
<evidence type="ECO:0000313" key="2">
    <source>
        <dbReference type="EMBL" id="OAN50791.1"/>
    </source>
</evidence>
<name>A0A178MQ97_9PROT</name>
<reference evidence="2 3" key="1">
    <citation type="submission" date="2016-04" db="EMBL/GenBank/DDBJ databases">
        <title>Draft genome sequence of freshwater magnetotactic bacteria Magnetospirillum marisnigri SP-1 and Magnetospirillum moscoviense BB-1.</title>
        <authorList>
            <person name="Koziaeva V."/>
            <person name="Dziuba M.V."/>
            <person name="Ivanov T.M."/>
            <person name="Kuznetsov B."/>
            <person name="Grouzdev D.S."/>
        </authorList>
    </citation>
    <scope>NUCLEOTIDE SEQUENCE [LARGE SCALE GENOMIC DNA]</scope>
    <source>
        <strain evidence="2 3">BB-1</strain>
    </source>
</reference>
<dbReference type="Proteomes" id="UP000078543">
    <property type="component" value="Unassembled WGS sequence"/>
</dbReference>